<comment type="caution">
    <text evidence="2">The sequence shown here is derived from an EMBL/GenBank/DDBJ whole genome shotgun (WGS) entry which is preliminary data.</text>
</comment>
<dbReference type="GO" id="GO:0010181">
    <property type="term" value="F:FMN binding"/>
    <property type="evidence" value="ECO:0007669"/>
    <property type="project" value="TreeGrafter"/>
</dbReference>
<dbReference type="SUPFAM" id="SSF52218">
    <property type="entry name" value="Flavoproteins"/>
    <property type="match status" value="1"/>
</dbReference>
<dbReference type="InterPro" id="IPR005025">
    <property type="entry name" value="FMN_Rdtase-like_dom"/>
</dbReference>
<evidence type="ECO:0000259" key="1">
    <source>
        <dbReference type="Pfam" id="PF03358"/>
    </source>
</evidence>
<dbReference type="RefSeq" id="WP_184713760.1">
    <property type="nucleotide sequence ID" value="NZ_JACHJP010000002.1"/>
</dbReference>
<organism evidence="2 3">
    <name type="scientific">Streptosporangium saharense</name>
    <dbReference type="NCBI Taxonomy" id="1706840"/>
    <lineage>
        <taxon>Bacteria</taxon>
        <taxon>Bacillati</taxon>
        <taxon>Actinomycetota</taxon>
        <taxon>Actinomycetes</taxon>
        <taxon>Streptosporangiales</taxon>
        <taxon>Streptosporangiaceae</taxon>
        <taxon>Streptosporangium</taxon>
    </lineage>
</organism>
<name>A0A7W7QK05_9ACTN</name>
<reference evidence="2 3" key="1">
    <citation type="submission" date="2020-08" db="EMBL/GenBank/DDBJ databases">
        <title>Genomic Encyclopedia of Type Strains, Phase III (KMG-III): the genomes of soil and plant-associated and newly described type strains.</title>
        <authorList>
            <person name="Whitman W."/>
        </authorList>
    </citation>
    <scope>NUCLEOTIDE SEQUENCE [LARGE SCALE GENOMIC DNA]</scope>
    <source>
        <strain evidence="2 3">CECT 8840</strain>
    </source>
</reference>
<dbReference type="InterPro" id="IPR029039">
    <property type="entry name" value="Flavoprotein-like_sf"/>
</dbReference>
<dbReference type="InterPro" id="IPR050712">
    <property type="entry name" value="NAD(P)H-dep_reductase"/>
</dbReference>
<dbReference type="Gene3D" id="3.40.50.360">
    <property type="match status" value="1"/>
</dbReference>
<dbReference type="Proteomes" id="UP000552644">
    <property type="component" value="Unassembled WGS sequence"/>
</dbReference>
<sequence length="186" mass="20153">MIKVGIIIASTRPGRVGDTVARWVHDAAVTHGGAEFELVDLKDVGLPHLDEPVPALMQQYSQPHTQRWAATVASFDAYVFVTPEYNRTFPGALKSAIDFVYAEWNNKAAGFVSYGINGGVLAVEHLRNVMGALGIAAVSDQVALSLHHDFVDFTAFKPQAHQEDAVTDMLDAVIAWGGALKPLRND</sequence>
<accession>A0A7W7QK05</accession>
<proteinExistence type="predicted"/>
<dbReference type="GO" id="GO:0005829">
    <property type="term" value="C:cytosol"/>
    <property type="evidence" value="ECO:0007669"/>
    <property type="project" value="TreeGrafter"/>
</dbReference>
<gene>
    <name evidence="2" type="ORF">FHS44_002125</name>
</gene>
<dbReference type="PANTHER" id="PTHR30543">
    <property type="entry name" value="CHROMATE REDUCTASE"/>
    <property type="match status" value="1"/>
</dbReference>
<evidence type="ECO:0000313" key="2">
    <source>
        <dbReference type="EMBL" id="MBB4915040.1"/>
    </source>
</evidence>
<dbReference type="EMBL" id="JACHJP010000002">
    <property type="protein sequence ID" value="MBB4915040.1"/>
    <property type="molecule type" value="Genomic_DNA"/>
</dbReference>
<protein>
    <submittedName>
        <fullName evidence="2">NAD(P)H-dependent FMN reductase</fullName>
    </submittedName>
</protein>
<keyword evidence="3" id="KW-1185">Reference proteome</keyword>
<dbReference type="AlphaFoldDB" id="A0A7W7QK05"/>
<dbReference type="Pfam" id="PF03358">
    <property type="entry name" value="FMN_red"/>
    <property type="match status" value="1"/>
</dbReference>
<evidence type="ECO:0000313" key="3">
    <source>
        <dbReference type="Proteomes" id="UP000552644"/>
    </source>
</evidence>
<dbReference type="GO" id="GO:0016491">
    <property type="term" value="F:oxidoreductase activity"/>
    <property type="evidence" value="ECO:0007669"/>
    <property type="project" value="InterPro"/>
</dbReference>
<dbReference type="PANTHER" id="PTHR30543:SF21">
    <property type="entry name" value="NAD(P)H-DEPENDENT FMN REDUCTASE LOT6"/>
    <property type="match status" value="1"/>
</dbReference>
<feature type="domain" description="NADPH-dependent FMN reductase-like" evidence="1">
    <location>
        <begin position="2"/>
        <end position="147"/>
    </location>
</feature>